<evidence type="ECO:0000313" key="2">
    <source>
        <dbReference type="EMBL" id="MDS0259178.1"/>
    </source>
</evidence>
<evidence type="ECO:0000256" key="1">
    <source>
        <dbReference type="SAM" id="Phobius"/>
    </source>
</evidence>
<accession>A0ABU2FA73</accession>
<feature type="transmembrane region" description="Helical" evidence="1">
    <location>
        <begin position="12"/>
        <end position="36"/>
    </location>
</feature>
<keyword evidence="1" id="KW-1133">Transmembrane helix</keyword>
<gene>
    <name evidence="2" type="ORF">NDI56_07210</name>
</gene>
<dbReference type="InterPro" id="IPR055713">
    <property type="entry name" value="DUF7289"/>
</dbReference>
<reference evidence="2 3" key="1">
    <citation type="submission" date="2022-06" db="EMBL/GenBank/DDBJ databases">
        <title>Haloarcula sp. a new haloarchaeum isolate from saline soil.</title>
        <authorList>
            <person name="Strakova D."/>
            <person name="Galisteo C."/>
            <person name="Sanchez-Porro C."/>
            <person name="Ventosa A."/>
        </authorList>
    </citation>
    <scope>NUCLEOTIDE SEQUENCE [LARGE SCALE GENOMIC DNA]</scope>
    <source>
        <strain evidence="2 3">S1CR25-12</strain>
    </source>
</reference>
<evidence type="ECO:0008006" key="4">
    <source>
        <dbReference type="Google" id="ProtNLM"/>
    </source>
</evidence>
<organism evidence="2 3">
    <name type="scientific">Haloarcula saliterrae</name>
    <dbReference type="NCBI Taxonomy" id="2950534"/>
    <lineage>
        <taxon>Archaea</taxon>
        <taxon>Methanobacteriati</taxon>
        <taxon>Methanobacteriota</taxon>
        <taxon>Stenosarchaea group</taxon>
        <taxon>Halobacteria</taxon>
        <taxon>Halobacteriales</taxon>
        <taxon>Haloarculaceae</taxon>
        <taxon>Haloarcula</taxon>
    </lineage>
</organism>
<keyword evidence="1" id="KW-0812">Transmembrane</keyword>
<sequence length="234" mass="25343">MTSRRRGVSDVVSFTLVFATIIFMIGVVTVTGIGTLGDVQAGTESNVAEETMRNYASTLADHRTASAPRRSTTIKLQGHSLTRSDSLLKWSVSGNPTRIENRTGALVRTTDTDTELVYESGALFRAQDGGSVVVRRPPLRCGDQTAHLPVTRLVGEFSISSDSRVTLESELVNQSLTTRETDSVTVYTDETARPDSWGETLTSGGWTGSGPSYTCDSIERVVVHQTTVRINVIN</sequence>
<dbReference type="EMBL" id="JAMQON010000001">
    <property type="protein sequence ID" value="MDS0259178.1"/>
    <property type="molecule type" value="Genomic_DNA"/>
</dbReference>
<dbReference type="RefSeq" id="WP_310918766.1">
    <property type="nucleotide sequence ID" value="NZ_JAMQON010000001.1"/>
</dbReference>
<keyword evidence="1" id="KW-0472">Membrane</keyword>
<protein>
    <recommendedName>
        <fullName evidence="4">Type IV pilin</fullName>
    </recommendedName>
</protein>
<proteinExistence type="predicted"/>
<keyword evidence="3" id="KW-1185">Reference proteome</keyword>
<name>A0ABU2FA73_9EURY</name>
<dbReference type="Proteomes" id="UP001259659">
    <property type="component" value="Unassembled WGS sequence"/>
</dbReference>
<comment type="caution">
    <text evidence="2">The sequence shown here is derived from an EMBL/GenBank/DDBJ whole genome shotgun (WGS) entry which is preliminary data.</text>
</comment>
<evidence type="ECO:0000313" key="3">
    <source>
        <dbReference type="Proteomes" id="UP001259659"/>
    </source>
</evidence>
<dbReference type="Pfam" id="PF23960">
    <property type="entry name" value="DUF7289"/>
    <property type="match status" value="1"/>
</dbReference>